<feature type="region of interest" description="Disordered" evidence="1">
    <location>
        <begin position="55"/>
        <end position="121"/>
    </location>
</feature>
<evidence type="ECO:0000313" key="2">
    <source>
        <dbReference type="EMBL" id="KAJ9586881.1"/>
    </source>
</evidence>
<keyword evidence="3" id="KW-1185">Reference proteome</keyword>
<feature type="non-terminal residue" evidence="2">
    <location>
        <position position="1"/>
    </location>
</feature>
<evidence type="ECO:0000256" key="1">
    <source>
        <dbReference type="SAM" id="MobiDB-lite"/>
    </source>
</evidence>
<evidence type="ECO:0000313" key="3">
    <source>
        <dbReference type="Proteomes" id="UP001233999"/>
    </source>
</evidence>
<dbReference type="GO" id="GO:0005634">
    <property type="term" value="C:nucleus"/>
    <property type="evidence" value="ECO:0007669"/>
    <property type="project" value="TreeGrafter"/>
</dbReference>
<proteinExistence type="predicted"/>
<dbReference type="GO" id="GO:0043066">
    <property type="term" value="P:negative regulation of apoptotic process"/>
    <property type="evidence" value="ECO:0007669"/>
    <property type="project" value="TreeGrafter"/>
</dbReference>
<sequence>LPGEVTLQRMNREQPDDFDHVFVINTKPNMADNISQKSGKSNEKTKYSNAINRTTSETMRLGEPEKVVNHPTTLISSTPTQRKKTPSFQITSVTVGSRTSNDGGDDSADDLDESHTDDMSDVIDNSRITDIENETPSYSEDTFSKEDVFFNASTTSLGTAPVIPTSSQYGLAIVASEGGGGDVHVSVTDAGNVINIVGSVKQNETEMRDGHTHHAGRNERFKVVKIESTEPFKRGRWLCMDYLDHTMQQPSQQAVINVVRSNDSSDATTVGSVQYTGPPDSGVVITDGPMTLQSIDDQIITVDQPQLMSTGVSVQEHQAMVAAQHQVTMAGLTAGQNSGAPANFTSISPGQTLQTGQMQGAQQHITQPHQVSIQQNMTAGPPQQQATVAQHQSLPPQQIQQQAY</sequence>
<protein>
    <submittedName>
        <fullName evidence="2">Uncharacterized protein</fullName>
    </submittedName>
</protein>
<feature type="non-terminal residue" evidence="2">
    <location>
        <position position="404"/>
    </location>
</feature>
<name>A0AAD7ZUC4_DIPPU</name>
<feature type="compositionally biased region" description="Low complexity" evidence="1">
    <location>
        <begin position="390"/>
        <end position="404"/>
    </location>
</feature>
<dbReference type="GO" id="GO:0005829">
    <property type="term" value="C:cytosol"/>
    <property type="evidence" value="ECO:0007669"/>
    <property type="project" value="TreeGrafter"/>
</dbReference>
<feature type="region of interest" description="Disordered" evidence="1">
    <location>
        <begin position="356"/>
        <end position="404"/>
    </location>
</feature>
<dbReference type="Proteomes" id="UP001233999">
    <property type="component" value="Unassembled WGS sequence"/>
</dbReference>
<dbReference type="PANTHER" id="PTHR46745">
    <property type="entry name" value="TSC22 DOMAIN FAMILY PROTEIN 1"/>
    <property type="match status" value="1"/>
</dbReference>
<feature type="compositionally biased region" description="Acidic residues" evidence="1">
    <location>
        <begin position="103"/>
        <end position="112"/>
    </location>
</feature>
<dbReference type="PANTHER" id="PTHR46745:SF1">
    <property type="entry name" value="TSC22 DOMAIN FAMILY PROTEIN 1"/>
    <property type="match status" value="1"/>
</dbReference>
<organism evidence="2 3">
    <name type="scientific">Diploptera punctata</name>
    <name type="common">Pacific beetle cockroach</name>
    <dbReference type="NCBI Taxonomy" id="6984"/>
    <lineage>
        <taxon>Eukaryota</taxon>
        <taxon>Metazoa</taxon>
        <taxon>Ecdysozoa</taxon>
        <taxon>Arthropoda</taxon>
        <taxon>Hexapoda</taxon>
        <taxon>Insecta</taxon>
        <taxon>Pterygota</taxon>
        <taxon>Neoptera</taxon>
        <taxon>Polyneoptera</taxon>
        <taxon>Dictyoptera</taxon>
        <taxon>Blattodea</taxon>
        <taxon>Blaberoidea</taxon>
        <taxon>Blaberidae</taxon>
        <taxon>Diplopterinae</taxon>
        <taxon>Diploptera</taxon>
    </lineage>
</organism>
<reference evidence="2" key="1">
    <citation type="journal article" date="2023" name="IScience">
        <title>Live-bearing cockroach genome reveals convergent evolutionary mechanisms linked to viviparity in insects and beyond.</title>
        <authorList>
            <person name="Fouks B."/>
            <person name="Harrison M.C."/>
            <person name="Mikhailova A.A."/>
            <person name="Marchal E."/>
            <person name="English S."/>
            <person name="Carruthers M."/>
            <person name="Jennings E.C."/>
            <person name="Chiamaka E.L."/>
            <person name="Frigard R.A."/>
            <person name="Pippel M."/>
            <person name="Attardo G.M."/>
            <person name="Benoit J.B."/>
            <person name="Bornberg-Bauer E."/>
            <person name="Tobe S.S."/>
        </authorList>
    </citation>
    <scope>NUCLEOTIDE SEQUENCE</scope>
    <source>
        <strain evidence="2">Stay&amp;Tobe</strain>
    </source>
</reference>
<comment type="caution">
    <text evidence="2">The sequence shown here is derived from an EMBL/GenBank/DDBJ whole genome shotgun (WGS) entry which is preliminary data.</text>
</comment>
<dbReference type="AlphaFoldDB" id="A0AAD7ZUC4"/>
<feature type="compositionally biased region" description="Polar residues" evidence="1">
    <location>
        <begin position="70"/>
        <end position="101"/>
    </location>
</feature>
<reference evidence="2" key="2">
    <citation type="submission" date="2023-05" db="EMBL/GenBank/DDBJ databases">
        <authorList>
            <person name="Fouks B."/>
        </authorList>
    </citation>
    <scope>NUCLEOTIDE SEQUENCE</scope>
    <source>
        <strain evidence="2">Stay&amp;Tobe</strain>
        <tissue evidence="2">Testes</tissue>
    </source>
</reference>
<feature type="compositionally biased region" description="Polar residues" evidence="1">
    <location>
        <begin position="356"/>
        <end position="389"/>
    </location>
</feature>
<accession>A0AAD7ZUC4</accession>
<dbReference type="GO" id="GO:0008284">
    <property type="term" value="P:positive regulation of cell population proliferation"/>
    <property type="evidence" value="ECO:0007669"/>
    <property type="project" value="TreeGrafter"/>
</dbReference>
<gene>
    <name evidence="2" type="ORF">L9F63_019525</name>
</gene>
<dbReference type="EMBL" id="JASPKZ010006829">
    <property type="protein sequence ID" value="KAJ9586881.1"/>
    <property type="molecule type" value="Genomic_DNA"/>
</dbReference>